<protein>
    <submittedName>
        <fullName evidence="1">Uncharacterized protein</fullName>
    </submittedName>
</protein>
<name>M3FJ58_9ACTN</name>
<gene>
    <name evidence="1" type="ORF">SBD_6041</name>
</gene>
<evidence type="ECO:0000313" key="2">
    <source>
        <dbReference type="Proteomes" id="UP000030760"/>
    </source>
</evidence>
<organism evidence="1 2">
    <name type="scientific">Streptomyces bottropensis ATCC 25435</name>
    <dbReference type="NCBI Taxonomy" id="1054862"/>
    <lineage>
        <taxon>Bacteria</taxon>
        <taxon>Bacillati</taxon>
        <taxon>Actinomycetota</taxon>
        <taxon>Actinomycetes</taxon>
        <taxon>Kitasatosporales</taxon>
        <taxon>Streptomycetaceae</taxon>
        <taxon>Streptomyces</taxon>
    </lineage>
</organism>
<sequence>MSKAALGPLVIRRRSGNEPIRANGEAAGRLDEFWSRACSHLAGNTVHGVLAEYRVSTALGAAAGIRPAERCAS</sequence>
<dbReference type="GeneID" id="96271610"/>
<reference evidence="2" key="1">
    <citation type="journal article" date="2013" name="Genome Announc.">
        <title>Draft Genome Sequence of Streptomyces bottropensis ATCC 25435, a Bottromycin-Producing Actinomycete.</title>
        <authorList>
            <person name="Zhang H."/>
            <person name="Zhou W."/>
            <person name="Zhuang Y."/>
            <person name="Liang X."/>
            <person name="Liu T."/>
        </authorList>
    </citation>
    <scope>NUCLEOTIDE SEQUENCE [LARGE SCALE GENOMIC DNA]</scope>
    <source>
        <strain evidence="2">ATCC 25435</strain>
    </source>
</reference>
<proteinExistence type="predicted"/>
<dbReference type="RefSeq" id="WP_005483558.1">
    <property type="nucleotide sequence ID" value="NZ_KB405094.1"/>
</dbReference>
<accession>M3FJ58</accession>
<evidence type="ECO:0000313" key="1">
    <source>
        <dbReference type="EMBL" id="EMF52965.1"/>
    </source>
</evidence>
<dbReference type="Proteomes" id="UP000030760">
    <property type="component" value="Unassembled WGS sequence"/>
</dbReference>
<dbReference type="EMBL" id="KB405094">
    <property type="protein sequence ID" value="EMF52965.1"/>
    <property type="molecule type" value="Genomic_DNA"/>
</dbReference>
<dbReference type="AlphaFoldDB" id="M3FJ58"/>